<evidence type="ECO:0000313" key="1">
    <source>
        <dbReference type="EMBL" id="CAH7669680.1"/>
    </source>
</evidence>
<dbReference type="AlphaFoldDB" id="A0AAV0ALQ0"/>
<organism evidence="1 2">
    <name type="scientific">Phakopsora pachyrhizi</name>
    <name type="common">Asian soybean rust disease fungus</name>
    <dbReference type="NCBI Taxonomy" id="170000"/>
    <lineage>
        <taxon>Eukaryota</taxon>
        <taxon>Fungi</taxon>
        <taxon>Dikarya</taxon>
        <taxon>Basidiomycota</taxon>
        <taxon>Pucciniomycotina</taxon>
        <taxon>Pucciniomycetes</taxon>
        <taxon>Pucciniales</taxon>
        <taxon>Phakopsoraceae</taxon>
        <taxon>Phakopsora</taxon>
    </lineage>
</organism>
<reference evidence="1" key="1">
    <citation type="submission" date="2022-06" db="EMBL/GenBank/DDBJ databases">
        <authorList>
            <consortium name="SYNGENTA / RWTH Aachen University"/>
        </authorList>
    </citation>
    <scope>NUCLEOTIDE SEQUENCE</scope>
</reference>
<evidence type="ECO:0000313" key="2">
    <source>
        <dbReference type="Proteomes" id="UP001153365"/>
    </source>
</evidence>
<gene>
    <name evidence="1" type="ORF">PPACK8108_LOCUS4318</name>
</gene>
<sequence length="63" mass="7164">MVMQAASHTYGWRKHQEIMLDEPVAQEIQWKHKLAAILRRMPGVINAINQSRSNRQGEGPAAI</sequence>
<dbReference type="Proteomes" id="UP001153365">
    <property type="component" value="Unassembled WGS sequence"/>
</dbReference>
<protein>
    <submittedName>
        <fullName evidence="1">Uncharacterized protein</fullName>
    </submittedName>
</protein>
<dbReference type="EMBL" id="CALTRL010000795">
    <property type="protein sequence ID" value="CAH7669680.1"/>
    <property type="molecule type" value="Genomic_DNA"/>
</dbReference>
<comment type="caution">
    <text evidence="1">The sequence shown here is derived from an EMBL/GenBank/DDBJ whole genome shotgun (WGS) entry which is preliminary data.</text>
</comment>
<keyword evidence="2" id="KW-1185">Reference proteome</keyword>
<accession>A0AAV0ALQ0</accession>
<name>A0AAV0ALQ0_PHAPC</name>
<proteinExistence type="predicted"/>